<feature type="transmembrane region" description="Helical" evidence="11">
    <location>
        <begin position="126"/>
        <end position="144"/>
    </location>
</feature>
<organism evidence="13 14">
    <name type="scientific">Phyllachora maydis</name>
    <dbReference type="NCBI Taxonomy" id="1825666"/>
    <lineage>
        <taxon>Eukaryota</taxon>
        <taxon>Fungi</taxon>
        <taxon>Dikarya</taxon>
        <taxon>Ascomycota</taxon>
        <taxon>Pezizomycotina</taxon>
        <taxon>Sordariomycetes</taxon>
        <taxon>Sordariomycetidae</taxon>
        <taxon>Phyllachorales</taxon>
        <taxon>Phyllachoraceae</taxon>
        <taxon>Phyllachora</taxon>
    </lineage>
</organism>
<name>A0AAD9MBX9_9PEZI</name>
<proteinExistence type="inferred from homology"/>
<accession>A0AAD9MBX9</accession>
<dbReference type="Pfam" id="PF01794">
    <property type="entry name" value="Ferric_reduct"/>
    <property type="match status" value="1"/>
</dbReference>
<dbReference type="CDD" id="cd06186">
    <property type="entry name" value="NOX_Duox_like_FAD_NADP"/>
    <property type="match status" value="1"/>
</dbReference>
<dbReference type="InterPro" id="IPR039261">
    <property type="entry name" value="FNR_nucleotide-bd"/>
</dbReference>
<keyword evidence="6 11" id="KW-1133">Transmembrane helix</keyword>
<reference evidence="13" key="1">
    <citation type="journal article" date="2023" name="Mol. Plant Microbe Interact.">
        <title>Elucidating the Obligate Nature and Biological Capacity of an Invasive Fungal Corn Pathogen.</title>
        <authorList>
            <person name="MacCready J.S."/>
            <person name="Roggenkamp E.M."/>
            <person name="Gdanetz K."/>
            <person name="Chilvers M.I."/>
        </authorList>
    </citation>
    <scope>NUCLEOTIDE SEQUENCE</scope>
    <source>
        <strain evidence="13">PM02</strain>
    </source>
</reference>
<feature type="transmembrane region" description="Helical" evidence="11">
    <location>
        <begin position="214"/>
        <end position="231"/>
    </location>
</feature>
<dbReference type="InterPro" id="IPR013130">
    <property type="entry name" value="Fe3_Rdtase_TM_dom"/>
</dbReference>
<feature type="transmembrane region" description="Helical" evidence="11">
    <location>
        <begin position="314"/>
        <end position="331"/>
    </location>
</feature>
<dbReference type="InterPro" id="IPR013121">
    <property type="entry name" value="Fe_red_NAD-bd_6"/>
</dbReference>
<dbReference type="InterPro" id="IPR051410">
    <property type="entry name" value="Ferric/Cupric_Reductase"/>
</dbReference>
<dbReference type="EMBL" id="JAQQPM010000002">
    <property type="protein sequence ID" value="KAK2068298.1"/>
    <property type="molecule type" value="Genomic_DNA"/>
</dbReference>
<evidence type="ECO:0000256" key="9">
    <source>
        <dbReference type="ARBA" id="ARBA00023136"/>
    </source>
</evidence>
<feature type="region of interest" description="Disordered" evidence="10">
    <location>
        <begin position="554"/>
        <end position="599"/>
    </location>
</feature>
<comment type="caution">
    <text evidence="13">The sequence shown here is derived from an EMBL/GenBank/DDBJ whole genome shotgun (WGS) entry which is preliminary data.</text>
</comment>
<feature type="transmembrane region" description="Helical" evidence="11">
    <location>
        <begin position="184"/>
        <end position="202"/>
    </location>
</feature>
<keyword evidence="3" id="KW-0813">Transport</keyword>
<keyword evidence="5" id="KW-0249">Electron transport</keyword>
<keyword evidence="14" id="KW-1185">Reference proteome</keyword>
<evidence type="ECO:0000313" key="13">
    <source>
        <dbReference type="EMBL" id="KAK2068298.1"/>
    </source>
</evidence>
<evidence type="ECO:0000256" key="2">
    <source>
        <dbReference type="ARBA" id="ARBA00006278"/>
    </source>
</evidence>
<feature type="transmembrane region" description="Helical" evidence="11">
    <location>
        <begin position="286"/>
        <end position="307"/>
    </location>
</feature>
<dbReference type="SFLD" id="SFLDG01168">
    <property type="entry name" value="Ferric_reductase_subgroup_(FRE"/>
    <property type="match status" value="1"/>
</dbReference>
<dbReference type="SUPFAM" id="SSF52343">
    <property type="entry name" value="Ferredoxin reductase-like, C-terminal NADP-linked domain"/>
    <property type="match status" value="1"/>
</dbReference>
<evidence type="ECO:0000256" key="3">
    <source>
        <dbReference type="ARBA" id="ARBA00022448"/>
    </source>
</evidence>
<dbReference type="Pfam" id="PF08022">
    <property type="entry name" value="FAD_binding_8"/>
    <property type="match status" value="1"/>
</dbReference>
<dbReference type="GO" id="GO:0000293">
    <property type="term" value="F:ferric-chelate reductase activity"/>
    <property type="evidence" value="ECO:0007669"/>
    <property type="project" value="UniProtKB-ARBA"/>
</dbReference>
<evidence type="ECO:0000256" key="11">
    <source>
        <dbReference type="SAM" id="Phobius"/>
    </source>
</evidence>
<keyword evidence="4 11" id="KW-0812">Transmembrane</keyword>
<sequence>MFCFDAAAPPTPIPTHVRPGLLDPRSGPGKETGFCEYPPLSLQNGPPDHSAAFHNFLTPFPTTPPPLPPGARIQKVTERAPTTSTTLLVNRSTFEMSAMAGGGHGSPASSGPSPQRTYINEQHMRFFAAALCGFLAIFIVAHWVRKLCVRPGSLPFTRPFATVTRCTRSFLVQKAPGFPSSGHALLVTAFAGLNVAVAAANVDSSSLGNYASRFGWVAVGNLCLLVFLALKNTPLAFLTAYSYERLNCLHQVAGFCMFLWMVLHAALYTVTFAQEHILQRLYAEQVQIFGIISGFAFLAAVFAAVVLRRFWYELFYVVHILGWIVGIVAMGFHQPDLGKTVLIATVLSASMWLLDRLIRGARILWNSVNNTATLYPLSDGGTKIVMAKTPSRAQSGKHCFIWIPSVRRFETHPFTIVSTSPNLEFVVRARSGFTRDLHKFAQDHPGVSIRASVDGPYGTFPDPRTFDKVILIAGGGGATFTFGLAGNILARVGDTSENNITFIWAVQKHENLSWFEDHLDNLKTHVHANKVKVDLYISRAPAAHTHTSHVLRTAPSNVSTSSGQSGASMWPVSTDPEKAAHPPHGPANRVEGGEDDKGEVPSLPQLGHQVSHTRPDIASLIRNAVQATPKDQRVLVAACGPTGLMRVARDTAAQLMAEDGPAVEFHSRLQGTFHGVQEMCNTIRLEVPQAAR</sequence>
<evidence type="ECO:0000256" key="7">
    <source>
        <dbReference type="ARBA" id="ARBA00023002"/>
    </source>
</evidence>
<comment type="subcellular location">
    <subcellularLocation>
        <location evidence="1">Membrane</location>
        <topology evidence="1">Multi-pass membrane protein</topology>
    </subcellularLocation>
</comment>
<gene>
    <name evidence="13" type="ORF">P8C59_002942</name>
</gene>
<feature type="transmembrane region" description="Helical" evidence="11">
    <location>
        <begin position="252"/>
        <end position="274"/>
    </location>
</feature>
<dbReference type="SFLD" id="SFLDS00052">
    <property type="entry name" value="Ferric_Reductase_Domain"/>
    <property type="match status" value="1"/>
</dbReference>
<evidence type="ECO:0000313" key="14">
    <source>
        <dbReference type="Proteomes" id="UP001217918"/>
    </source>
</evidence>
<dbReference type="Pfam" id="PF08030">
    <property type="entry name" value="NAD_binding_6"/>
    <property type="match status" value="1"/>
</dbReference>
<dbReference type="Proteomes" id="UP001217918">
    <property type="component" value="Unassembled WGS sequence"/>
</dbReference>
<evidence type="ECO:0000259" key="12">
    <source>
        <dbReference type="PROSITE" id="PS51384"/>
    </source>
</evidence>
<dbReference type="GO" id="GO:0005886">
    <property type="term" value="C:plasma membrane"/>
    <property type="evidence" value="ECO:0007669"/>
    <property type="project" value="TreeGrafter"/>
</dbReference>
<comment type="similarity">
    <text evidence="2">Belongs to the ferric reductase (FRE) family.</text>
</comment>
<dbReference type="AlphaFoldDB" id="A0AAD9MBX9"/>
<protein>
    <recommendedName>
        <fullName evidence="12">FAD-binding FR-type domain-containing protein</fullName>
    </recommendedName>
</protein>
<evidence type="ECO:0000256" key="1">
    <source>
        <dbReference type="ARBA" id="ARBA00004141"/>
    </source>
</evidence>
<evidence type="ECO:0000256" key="10">
    <source>
        <dbReference type="SAM" id="MobiDB-lite"/>
    </source>
</evidence>
<evidence type="ECO:0000256" key="4">
    <source>
        <dbReference type="ARBA" id="ARBA00022692"/>
    </source>
</evidence>
<evidence type="ECO:0000256" key="6">
    <source>
        <dbReference type="ARBA" id="ARBA00022989"/>
    </source>
</evidence>
<feature type="compositionally biased region" description="Polar residues" evidence="10">
    <location>
        <begin position="554"/>
        <end position="567"/>
    </location>
</feature>
<dbReference type="InterPro" id="IPR013112">
    <property type="entry name" value="FAD-bd_8"/>
</dbReference>
<keyword evidence="9 11" id="KW-0472">Membrane</keyword>
<dbReference type="PANTHER" id="PTHR32361:SF28">
    <property type="entry name" value="FRP1P"/>
    <property type="match status" value="1"/>
</dbReference>
<keyword evidence="7" id="KW-0560">Oxidoreductase</keyword>
<dbReference type="InterPro" id="IPR017927">
    <property type="entry name" value="FAD-bd_FR_type"/>
</dbReference>
<dbReference type="GO" id="GO:0006826">
    <property type="term" value="P:iron ion transport"/>
    <property type="evidence" value="ECO:0007669"/>
    <property type="project" value="TreeGrafter"/>
</dbReference>
<dbReference type="GO" id="GO:0015677">
    <property type="term" value="P:copper ion import"/>
    <property type="evidence" value="ECO:0007669"/>
    <property type="project" value="TreeGrafter"/>
</dbReference>
<keyword evidence="8" id="KW-0406">Ion transport</keyword>
<evidence type="ECO:0000256" key="5">
    <source>
        <dbReference type="ARBA" id="ARBA00022982"/>
    </source>
</evidence>
<evidence type="ECO:0000256" key="8">
    <source>
        <dbReference type="ARBA" id="ARBA00023065"/>
    </source>
</evidence>
<feature type="domain" description="FAD-binding FR-type" evidence="12">
    <location>
        <begin position="350"/>
        <end position="463"/>
    </location>
</feature>
<dbReference type="PROSITE" id="PS51384">
    <property type="entry name" value="FAD_FR"/>
    <property type="match status" value="1"/>
</dbReference>
<dbReference type="GO" id="GO:0006879">
    <property type="term" value="P:intracellular iron ion homeostasis"/>
    <property type="evidence" value="ECO:0007669"/>
    <property type="project" value="TreeGrafter"/>
</dbReference>
<dbReference type="Gene3D" id="3.40.50.80">
    <property type="entry name" value="Nucleotide-binding domain of ferredoxin-NADP reductase (FNR) module"/>
    <property type="match status" value="1"/>
</dbReference>
<dbReference type="PANTHER" id="PTHR32361">
    <property type="entry name" value="FERRIC/CUPRIC REDUCTASE TRANSMEMBRANE COMPONENT"/>
    <property type="match status" value="1"/>
</dbReference>